<protein>
    <submittedName>
        <fullName evidence="1">Uncharacterized protein</fullName>
    </submittedName>
</protein>
<evidence type="ECO:0000313" key="2">
    <source>
        <dbReference type="Proteomes" id="UP001172386"/>
    </source>
</evidence>
<proteinExistence type="predicted"/>
<evidence type="ECO:0000313" key="1">
    <source>
        <dbReference type="EMBL" id="KAJ9656413.1"/>
    </source>
</evidence>
<reference evidence="1" key="1">
    <citation type="submission" date="2022-10" db="EMBL/GenBank/DDBJ databases">
        <title>Culturing micro-colonial fungi from biological soil crusts in the Mojave desert and describing Neophaeococcomyces mojavensis, and introducing the new genera and species Taxawa tesnikishii.</title>
        <authorList>
            <person name="Kurbessoian T."/>
            <person name="Stajich J.E."/>
        </authorList>
    </citation>
    <scope>NUCLEOTIDE SEQUENCE</scope>
    <source>
        <strain evidence="1">JES_112</strain>
    </source>
</reference>
<dbReference type="EMBL" id="JAPDRQ010000078">
    <property type="protein sequence ID" value="KAJ9656413.1"/>
    <property type="molecule type" value="Genomic_DNA"/>
</dbReference>
<accession>A0ACC3A7E0</accession>
<organism evidence="1 2">
    <name type="scientific">Neophaeococcomyces mojaviensis</name>
    <dbReference type="NCBI Taxonomy" id="3383035"/>
    <lineage>
        <taxon>Eukaryota</taxon>
        <taxon>Fungi</taxon>
        <taxon>Dikarya</taxon>
        <taxon>Ascomycota</taxon>
        <taxon>Pezizomycotina</taxon>
        <taxon>Eurotiomycetes</taxon>
        <taxon>Chaetothyriomycetidae</taxon>
        <taxon>Chaetothyriales</taxon>
        <taxon>Chaetothyriales incertae sedis</taxon>
        <taxon>Neophaeococcomyces</taxon>
    </lineage>
</organism>
<comment type="caution">
    <text evidence="1">The sequence shown here is derived from an EMBL/GenBank/DDBJ whole genome shotgun (WGS) entry which is preliminary data.</text>
</comment>
<keyword evidence="2" id="KW-1185">Reference proteome</keyword>
<dbReference type="Proteomes" id="UP001172386">
    <property type="component" value="Unassembled WGS sequence"/>
</dbReference>
<gene>
    <name evidence="1" type="ORF">H2198_004991</name>
</gene>
<name>A0ACC3A7E0_9EURO</name>
<sequence>MTRSLFALKPDPSSIAALGAHGLESVIADPNRVNRQMYDCRTTQSLPGLLVRHEGQDRTRDRAVDNAYDGFGITFKFFSEIFGRNSIDGNSMVLVASIHYDHDYNNASWISARQQMVFGDGDGIQFDYLTDSLDVIAHELTHGVTEHTCKFIYETQSGALNESISDVFACMVEQWHINKQTADQADWLLGQNVLPLNRKGQALRSLKNPGTAYDDSDSTEIKRKDRQVGHMNQYQNLPVTREGDWGGVHINSGIPNHAFYLIAIRLGGYSWERAGKVWYETMLSADPRIKPRSTFKNFAEVTVEVAAKLFDNAVRDIVRQAWKDVGVLGQNSLL</sequence>